<dbReference type="RefSeq" id="WP_207138742.1">
    <property type="nucleotide sequence ID" value="NZ_JAEKJZ010000001.1"/>
</dbReference>
<feature type="transmembrane region" description="Helical" evidence="1">
    <location>
        <begin position="363"/>
        <end position="384"/>
    </location>
</feature>
<accession>A0A939E9M5</accession>
<dbReference type="EMBL" id="JAEKJZ010000001">
    <property type="protein sequence ID" value="MBN9669152.1"/>
    <property type="molecule type" value="Genomic_DNA"/>
</dbReference>
<evidence type="ECO:0000313" key="3">
    <source>
        <dbReference type="Proteomes" id="UP000664096"/>
    </source>
</evidence>
<organism evidence="2 3">
    <name type="scientific">Roseibium aggregatum</name>
    <dbReference type="NCBI Taxonomy" id="187304"/>
    <lineage>
        <taxon>Bacteria</taxon>
        <taxon>Pseudomonadati</taxon>
        <taxon>Pseudomonadota</taxon>
        <taxon>Alphaproteobacteria</taxon>
        <taxon>Hyphomicrobiales</taxon>
        <taxon>Stappiaceae</taxon>
        <taxon>Roseibium</taxon>
    </lineage>
</organism>
<evidence type="ECO:0000313" key="2">
    <source>
        <dbReference type="EMBL" id="MBN9669152.1"/>
    </source>
</evidence>
<feature type="transmembrane region" description="Helical" evidence="1">
    <location>
        <begin position="12"/>
        <end position="36"/>
    </location>
</feature>
<comment type="caution">
    <text evidence="2">The sequence shown here is derived from an EMBL/GenBank/DDBJ whole genome shotgun (WGS) entry which is preliminary data.</text>
</comment>
<keyword evidence="1" id="KW-0812">Transmembrane</keyword>
<keyword evidence="1" id="KW-0472">Membrane</keyword>
<keyword evidence="1" id="KW-1133">Transmembrane helix</keyword>
<feature type="transmembrane region" description="Helical" evidence="1">
    <location>
        <begin position="64"/>
        <end position="85"/>
    </location>
</feature>
<dbReference type="InterPro" id="IPR059133">
    <property type="entry name" value="TsoY-like"/>
</dbReference>
<dbReference type="NCBIfam" id="NF047644">
    <property type="entry name" value="TsoY_fam"/>
    <property type="match status" value="1"/>
</dbReference>
<feature type="transmembrane region" description="Helical" evidence="1">
    <location>
        <begin position="251"/>
        <end position="270"/>
    </location>
</feature>
<protein>
    <submittedName>
        <fullName evidence="2">Uncharacterized protein</fullName>
    </submittedName>
</protein>
<dbReference type="Proteomes" id="UP000664096">
    <property type="component" value="Unassembled WGS sequence"/>
</dbReference>
<dbReference type="AlphaFoldDB" id="A0A939E9M5"/>
<feature type="transmembrane region" description="Helical" evidence="1">
    <location>
        <begin position="112"/>
        <end position="134"/>
    </location>
</feature>
<feature type="transmembrane region" description="Helical" evidence="1">
    <location>
        <begin position="184"/>
        <end position="205"/>
    </location>
</feature>
<feature type="transmembrane region" description="Helical" evidence="1">
    <location>
        <begin position="290"/>
        <end position="311"/>
    </location>
</feature>
<sequence>MLLSMPRLGDRYSPLYFLAALGAGGLMVSFFMYLMFWVPHEGRPVPVFEDIFAVLQTGSVPLKAAVIIAWVGIAVFAYLHIRLLIWNLGEFAAFRKTDAYSDLVKSNAETQLLAVPLTLAMSVNGGFILGLVYVPGLWSIVEYLFPAALAAFALIGFYAFRLLGDFFGRVLTGGGFDCLKNNSFAQLLPAFALAMVGVGLAAPAAMSTTKAVAASSLILSTFFIVSAVVMGTVALFLGFRAMLENGASAEAAPTLWVAIPIVTVVSIALMRQGHGTHVHLDVHGNAADTFLMLTDLLAVQVLFGLLGALVLKRQGYFGTYVFGPLKSVGSYALVCPGVALTVMLHFYVNKGLAGAGIVDKFSAGYWTVTALALVLQFATIYLVFKLNAKHFGQSDALAHQQQGGSVHPAE</sequence>
<evidence type="ECO:0000256" key="1">
    <source>
        <dbReference type="SAM" id="Phobius"/>
    </source>
</evidence>
<reference evidence="2" key="1">
    <citation type="submission" date="2020-12" db="EMBL/GenBank/DDBJ databases">
        <title>Oil enriched cultivation method for isolating marine PHA-producing bacteria.</title>
        <authorList>
            <person name="Zheng W."/>
            <person name="Yu S."/>
            <person name="Huang Y."/>
        </authorList>
    </citation>
    <scope>NUCLEOTIDE SEQUENCE</scope>
    <source>
        <strain evidence="2">SY-2-12</strain>
    </source>
</reference>
<name>A0A939E9M5_9HYPH</name>
<feature type="transmembrane region" description="Helical" evidence="1">
    <location>
        <begin position="140"/>
        <end position="163"/>
    </location>
</feature>
<proteinExistence type="predicted"/>
<feature type="transmembrane region" description="Helical" evidence="1">
    <location>
        <begin position="217"/>
        <end position="239"/>
    </location>
</feature>
<gene>
    <name evidence="2" type="ORF">JF539_02305</name>
</gene>
<feature type="transmembrane region" description="Helical" evidence="1">
    <location>
        <begin position="331"/>
        <end position="348"/>
    </location>
</feature>